<protein>
    <recommendedName>
        <fullName evidence="4">DUF3592 domain-containing protein</fullName>
    </recommendedName>
</protein>
<evidence type="ECO:0008006" key="4">
    <source>
        <dbReference type="Google" id="ProtNLM"/>
    </source>
</evidence>
<dbReference type="EMBL" id="JBHYTS010000059">
    <property type="protein sequence ID" value="MFE1754458.1"/>
    <property type="molecule type" value="Genomic_DNA"/>
</dbReference>
<keyword evidence="1" id="KW-0472">Membrane</keyword>
<name>A0ABW6HDC1_9ACTN</name>
<keyword evidence="1" id="KW-0812">Transmembrane</keyword>
<dbReference type="RefSeq" id="WP_381812287.1">
    <property type="nucleotide sequence ID" value="NZ_JBHYTS010000059.1"/>
</dbReference>
<evidence type="ECO:0000256" key="1">
    <source>
        <dbReference type="SAM" id="Phobius"/>
    </source>
</evidence>
<feature type="transmembrane region" description="Helical" evidence="1">
    <location>
        <begin position="113"/>
        <end position="135"/>
    </location>
</feature>
<gene>
    <name evidence="2" type="ORF">ACFW88_28600</name>
</gene>
<reference evidence="2 3" key="1">
    <citation type="submission" date="2024-09" db="EMBL/GenBank/DDBJ databases">
        <title>The Natural Products Discovery Center: Release of the First 8490 Sequenced Strains for Exploring Actinobacteria Biosynthetic Diversity.</title>
        <authorList>
            <person name="Kalkreuter E."/>
            <person name="Kautsar S.A."/>
            <person name="Yang D."/>
            <person name="Bader C.D."/>
            <person name="Teijaro C.N."/>
            <person name="Fluegel L."/>
            <person name="Davis C.M."/>
            <person name="Simpson J.R."/>
            <person name="Lauterbach L."/>
            <person name="Steele A.D."/>
            <person name="Gui C."/>
            <person name="Meng S."/>
            <person name="Li G."/>
            <person name="Viehrig K."/>
            <person name="Ye F."/>
            <person name="Su P."/>
            <person name="Kiefer A.F."/>
            <person name="Nichols A."/>
            <person name="Cepeda A.J."/>
            <person name="Yan W."/>
            <person name="Fan B."/>
            <person name="Jiang Y."/>
            <person name="Adhikari A."/>
            <person name="Zheng C.-J."/>
            <person name="Schuster L."/>
            <person name="Cowan T.M."/>
            <person name="Smanski M.J."/>
            <person name="Chevrette M.G."/>
            <person name="De Carvalho L.P.S."/>
            <person name="Shen B."/>
        </authorList>
    </citation>
    <scope>NUCLEOTIDE SEQUENCE [LARGE SCALE GENOMIC DNA]</scope>
    <source>
        <strain evidence="2 3">NPDC059500</strain>
    </source>
</reference>
<comment type="caution">
    <text evidence="2">The sequence shown here is derived from an EMBL/GenBank/DDBJ whole genome shotgun (WGS) entry which is preliminary data.</text>
</comment>
<keyword evidence="1" id="KW-1133">Transmembrane helix</keyword>
<accession>A0ABW6HDC1</accession>
<sequence>MSTWNGIGTKYLGFGDRNRDGSHHATEWFVLFDLPVVPLRRHRLTVGASVYVPSGNGGRTITRYTVHEETPLRGGEIARTYLVWWLVGPLIAVGPAALLLWSVSDKQDGGFGFWAFVLAVSVAWVVGAATVMSAVNRRRRGLPK</sequence>
<evidence type="ECO:0000313" key="2">
    <source>
        <dbReference type="EMBL" id="MFE1754458.1"/>
    </source>
</evidence>
<keyword evidence="3" id="KW-1185">Reference proteome</keyword>
<feature type="transmembrane region" description="Helical" evidence="1">
    <location>
        <begin position="81"/>
        <end position="101"/>
    </location>
</feature>
<dbReference type="Proteomes" id="UP001599756">
    <property type="component" value="Unassembled WGS sequence"/>
</dbReference>
<proteinExistence type="predicted"/>
<evidence type="ECO:0000313" key="3">
    <source>
        <dbReference type="Proteomes" id="UP001599756"/>
    </source>
</evidence>
<organism evidence="2 3">
    <name type="scientific">Streptomyces anandii</name>
    <dbReference type="NCBI Taxonomy" id="285454"/>
    <lineage>
        <taxon>Bacteria</taxon>
        <taxon>Bacillati</taxon>
        <taxon>Actinomycetota</taxon>
        <taxon>Actinomycetes</taxon>
        <taxon>Kitasatosporales</taxon>
        <taxon>Streptomycetaceae</taxon>
        <taxon>Streptomyces</taxon>
    </lineage>
</organism>